<dbReference type="HOGENOM" id="CLU_1975867_0_0_1"/>
<protein>
    <submittedName>
        <fullName evidence="1">Uncharacterized protein</fullName>
    </submittedName>
</protein>
<sequence>SNSNMKRRSLQINWIMIHAYNLVECDKEFRKKFEESEKMENLTCKIVFSNIFVPKNRLHTEHENNMPISTIYDLLGAMFCFREELAKPLGAVQKLKVAKDRKFEVIDSVRYYMSYNKDANYHFCIVT</sequence>
<name>U9TMP9_RHIID</name>
<evidence type="ECO:0000313" key="1">
    <source>
        <dbReference type="EMBL" id="ESA09469.1"/>
    </source>
</evidence>
<dbReference type="VEuPathDB" id="FungiDB:RhiirFUN_015860"/>
<reference evidence="1" key="1">
    <citation type="submission" date="2013-07" db="EMBL/GenBank/DDBJ databases">
        <title>The genome of an arbuscular mycorrhizal fungus provides insights into the evolution of the oldest plant symbiosis.</title>
        <authorList>
            <consortium name="DOE Joint Genome Institute"/>
            <person name="Tisserant E."/>
            <person name="Malbreil M."/>
            <person name="Kuo A."/>
            <person name="Kohler A."/>
            <person name="Symeonidi A."/>
            <person name="Balestrini R."/>
            <person name="Charron P."/>
            <person name="Duensing N."/>
            <person name="Frei-dit-Frey N."/>
            <person name="Gianinazzi-Pearson V."/>
            <person name="Gilbert B."/>
            <person name="Handa Y."/>
            <person name="Hijri M."/>
            <person name="Kaul R."/>
            <person name="Kawaguchi M."/>
            <person name="Krajinski F."/>
            <person name="Lammers P."/>
            <person name="Lapierre D."/>
            <person name="Masclaux F.G."/>
            <person name="Murat C."/>
            <person name="Morin E."/>
            <person name="Ndikumana S."/>
            <person name="Pagni M."/>
            <person name="Petitpierre D."/>
            <person name="Requena N."/>
            <person name="Rosikiewicz P."/>
            <person name="Riley R."/>
            <person name="Saito K."/>
            <person name="San Clemente H."/>
            <person name="Shapiro H."/>
            <person name="van Tuinen D."/>
            <person name="Becard G."/>
            <person name="Bonfante P."/>
            <person name="Paszkowski U."/>
            <person name="Shachar-Hill Y."/>
            <person name="Young J.P."/>
            <person name="Sanders I.R."/>
            <person name="Henrissat B."/>
            <person name="Rensing S.A."/>
            <person name="Grigoriev I.V."/>
            <person name="Corradi N."/>
            <person name="Roux C."/>
            <person name="Martin F."/>
        </authorList>
    </citation>
    <scope>NUCLEOTIDE SEQUENCE</scope>
    <source>
        <strain evidence="1">DAOM 197198</strain>
    </source>
</reference>
<gene>
    <name evidence="1" type="ORF">GLOINDRAFT_97797</name>
</gene>
<organism evidence="1">
    <name type="scientific">Rhizophagus irregularis (strain DAOM 181602 / DAOM 197198 / MUCL 43194)</name>
    <name type="common">Arbuscular mycorrhizal fungus</name>
    <name type="synonym">Glomus intraradices</name>
    <dbReference type="NCBI Taxonomy" id="747089"/>
    <lineage>
        <taxon>Eukaryota</taxon>
        <taxon>Fungi</taxon>
        <taxon>Fungi incertae sedis</taxon>
        <taxon>Mucoromycota</taxon>
        <taxon>Glomeromycotina</taxon>
        <taxon>Glomeromycetes</taxon>
        <taxon>Glomerales</taxon>
        <taxon>Glomeraceae</taxon>
        <taxon>Rhizophagus</taxon>
    </lineage>
</organism>
<dbReference type="EMBL" id="KI288057">
    <property type="protein sequence ID" value="ESA09469.1"/>
    <property type="molecule type" value="Genomic_DNA"/>
</dbReference>
<feature type="non-terminal residue" evidence="1">
    <location>
        <position position="1"/>
    </location>
</feature>
<dbReference type="AlphaFoldDB" id="U9TMP9"/>
<proteinExistence type="predicted"/>
<accession>U9TMP9</accession>